<evidence type="ECO:0000256" key="9">
    <source>
        <dbReference type="ARBA" id="ARBA00023172"/>
    </source>
</evidence>
<dbReference type="PANTHER" id="PTHR24416">
    <property type="entry name" value="TYROSINE-PROTEIN KINASE RECEPTOR"/>
    <property type="match status" value="1"/>
</dbReference>
<evidence type="ECO:0000256" key="2">
    <source>
        <dbReference type="ARBA" id="ARBA00022692"/>
    </source>
</evidence>
<keyword evidence="7" id="KW-1133">Transmembrane helix</keyword>
<sequence length="563" mass="65416">MRSGMVLLLKLANIQLTESESRTLNKLLKGIKNSNLQSQPPPKVWNVAQLLEFRQHNLSLSDNLSLRQLTLRTLGLFLLVNAVRISEVGNIKVDEIMIKEDMIIIMPQTKTKNSNGTTGHKVTINRYEDKNLCSYTSIRKYLEITSDFRDGNNNHLFLTSTRPHYNAKLQTLRNYFIELLKLAGIKGYTAHSVRGATTIFGWKKGVDLQAILDAGCWSSRHTFLRYYRKPVFSFQSTILDASQHLVSGIKLGPCVIKTVRESVSPAEKIHFIFKASVMKKFHTSFIVKLYGVVSEGQSVLVYMEMIKNENLRYFLRSYRSNSEDNVDNKLIPTLQKFTNWAAQIADNLAARNCLVHRNEIVEIGNFDMARYIYYHEYYQPTGKRSIPVRWMNQESLKDGKFPVKSDIWSYDNPEVFEYNVKPRKVLSGLQGCTDFWHHTMKHCCRYNPSDRPSFFQIFICLELHTTEDFKQQLFKRNEDEKKKKIKEVDNHNDKENGRVDDDEKDDENENKNESDSVLSDHNFLKLKTVENHLEVIDEDDKSENVFLDRPKKHVRIPTPDNNA</sequence>
<keyword evidence="13" id="KW-1185">Reference proteome</keyword>
<evidence type="ECO:0000256" key="11">
    <source>
        <dbReference type="SAM" id="SignalP"/>
    </source>
</evidence>
<dbReference type="InterPro" id="IPR001245">
    <property type="entry name" value="Ser-Thr/Tyr_kinase_cat_dom"/>
</dbReference>
<keyword evidence="9" id="KW-0233">DNA recombination</keyword>
<dbReference type="GO" id="GO:0003677">
    <property type="term" value="F:DNA binding"/>
    <property type="evidence" value="ECO:0007669"/>
    <property type="project" value="InterPro"/>
</dbReference>
<feature type="domain" description="Tyr recombinase" evidence="12">
    <location>
        <begin position="40"/>
        <end position="240"/>
    </location>
</feature>
<name>A0A0K0FS53_STRVS</name>
<dbReference type="Pfam" id="PF07714">
    <property type="entry name" value="PK_Tyr_Ser-Thr"/>
    <property type="match status" value="1"/>
</dbReference>
<dbReference type="AlphaFoldDB" id="A0A0K0FS53"/>
<evidence type="ECO:0000313" key="13">
    <source>
        <dbReference type="Proteomes" id="UP000035680"/>
    </source>
</evidence>
<organism evidence="13 14">
    <name type="scientific">Strongyloides venezuelensis</name>
    <name type="common">Threadworm</name>
    <dbReference type="NCBI Taxonomy" id="75913"/>
    <lineage>
        <taxon>Eukaryota</taxon>
        <taxon>Metazoa</taxon>
        <taxon>Ecdysozoa</taxon>
        <taxon>Nematoda</taxon>
        <taxon>Chromadorea</taxon>
        <taxon>Rhabditida</taxon>
        <taxon>Tylenchina</taxon>
        <taxon>Panagrolaimomorpha</taxon>
        <taxon>Strongyloidoidea</taxon>
        <taxon>Strongyloididae</taxon>
        <taxon>Strongyloides</taxon>
    </lineage>
</organism>
<dbReference type="CDD" id="cd00397">
    <property type="entry name" value="DNA_BRE_C"/>
    <property type="match status" value="1"/>
</dbReference>
<dbReference type="GO" id="GO:0030424">
    <property type="term" value="C:axon"/>
    <property type="evidence" value="ECO:0007669"/>
    <property type="project" value="TreeGrafter"/>
</dbReference>
<dbReference type="Pfam" id="PF00589">
    <property type="entry name" value="Phage_integrase"/>
    <property type="match status" value="1"/>
</dbReference>
<evidence type="ECO:0000256" key="3">
    <source>
        <dbReference type="ARBA" id="ARBA00022729"/>
    </source>
</evidence>
<dbReference type="GO" id="GO:0043410">
    <property type="term" value="P:positive regulation of MAPK cascade"/>
    <property type="evidence" value="ECO:0007669"/>
    <property type="project" value="TreeGrafter"/>
</dbReference>
<dbReference type="InterPro" id="IPR020635">
    <property type="entry name" value="Tyr_kinase_cat_dom"/>
</dbReference>
<dbReference type="GO" id="GO:0005524">
    <property type="term" value="F:ATP binding"/>
    <property type="evidence" value="ECO:0007669"/>
    <property type="project" value="UniProtKB-KW"/>
</dbReference>
<dbReference type="GO" id="GO:0043560">
    <property type="term" value="F:insulin receptor substrate binding"/>
    <property type="evidence" value="ECO:0007669"/>
    <property type="project" value="TreeGrafter"/>
</dbReference>
<dbReference type="PROSITE" id="PS51898">
    <property type="entry name" value="TYR_RECOMBINASE"/>
    <property type="match status" value="1"/>
</dbReference>
<accession>A0A0K0FS53</accession>
<feature type="region of interest" description="Disordered" evidence="10">
    <location>
        <begin position="484"/>
        <end position="517"/>
    </location>
</feature>
<dbReference type="PANTHER" id="PTHR24416:SF525">
    <property type="entry name" value="INSULIN-LIKE RECEPTOR"/>
    <property type="match status" value="1"/>
</dbReference>
<keyword evidence="8" id="KW-0472">Membrane</keyword>
<evidence type="ECO:0000256" key="8">
    <source>
        <dbReference type="ARBA" id="ARBA00023136"/>
    </source>
</evidence>
<reference evidence="13" key="1">
    <citation type="submission" date="2014-07" db="EMBL/GenBank/DDBJ databases">
        <authorList>
            <person name="Martin A.A"/>
            <person name="De Silva N."/>
        </authorList>
    </citation>
    <scope>NUCLEOTIDE SEQUENCE</scope>
</reference>
<comment type="subcellular location">
    <subcellularLocation>
        <location evidence="1">Membrane</location>
        <topology evidence="1">Single-pass type I membrane protein</topology>
    </subcellularLocation>
</comment>
<keyword evidence="4" id="KW-0677">Repeat</keyword>
<dbReference type="GO" id="GO:0005009">
    <property type="term" value="F:insulin receptor activity"/>
    <property type="evidence" value="ECO:0007669"/>
    <property type="project" value="TreeGrafter"/>
</dbReference>
<dbReference type="InterPro" id="IPR050122">
    <property type="entry name" value="RTK"/>
</dbReference>
<dbReference type="Proteomes" id="UP000035680">
    <property type="component" value="Unassembled WGS sequence"/>
</dbReference>
<dbReference type="Gene3D" id="1.10.443.10">
    <property type="entry name" value="Intergrase catalytic core"/>
    <property type="match status" value="1"/>
</dbReference>
<dbReference type="Gene3D" id="1.10.510.10">
    <property type="entry name" value="Transferase(Phosphotransferase) domain 1"/>
    <property type="match status" value="1"/>
</dbReference>
<keyword evidence="5" id="KW-0547">Nucleotide-binding</keyword>
<keyword evidence="2" id="KW-0812">Transmembrane</keyword>
<evidence type="ECO:0000256" key="6">
    <source>
        <dbReference type="ARBA" id="ARBA00022840"/>
    </source>
</evidence>
<dbReference type="GO" id="GO:0051897">
    <property type="term" value="P:positive regulation of phosphatidylinositol 3-kinase/protein kinase B signal transduction"/>
    <property type="evidence" value="ECO:0007669"/>
    <property type="project" value="TreeGrafter"/>
</dbReference>
<dbReference type="GO" id="GO:0015074">
    <property type="term" value="P:DNA integration"/>
    <property type="evidence" value="ECO:0007669"/>
    <property type="project" value="InterPro"/>
</dbReference>
<dbReference type="WBParaSite" id="SVE_1311300.1">
    <property type="protein sequence ID" value="SVE_1311300.1"/>
    <property type="gene ID" value="SVE_1311300"/>
</dbReference>
<evidence type="ECO:0000256" key="5">
    <source>
        <dbReference type="ARBA" id="ARBA00022741"/>
    </source>
</evidence>
<keyword evidence="3 11" id="KW-0732">Signal</keyword>
<feature type="compositionally biased region" description="Basic and acidic residues" evidence="10">
    <location>
        <begin position="484"/>
        <end position="501"/>
    </location>
</feature>
<dbReference type="STRING" id="75913.A0A0K0FS53"/>
<evidence type="ECO:0000313" key="14">
    <source>
        <dbReference type="WBParaSite" id="SVE_1311300.1"/>
    </source>
</evidence>
<reference evidence="14" key="2">
    <citation type="submission" date="2015-08" db="UniProtKB">
        <authorList>
            <consortium name="WormBaseParasite"/>
        </authorList>
    </citation>
    <scope>IDENTIFICATION</scope>
</reference>
<dbReference type="InterPro" id="IPR013762">
    <property type="entry name" value="Integrase-like_cat_sf"/>
</dbReference>
<dbReference type="GO" id="GO:0042593">
    <property type="term" value="P:glucose homeostasis"/>
    <property type="evidence" value="ECO:0007669"/>
    <property type="project" value="TreeGrafter"/>
</dbReference>
<dbReference type="GO" id="GO:0006310">
    <property type="term" value="P:DNA recombination"/>
    <property type="evidence" value="ECO:0007669"/>
    <property type="project" value="UniProtKB-KW"/>
</dbReference>
<evidence type="ECO:0000259" key="12">
    <source>
        <dbReference type="PROSITE" id="PS51898"/>
    </source>
</evidence>
<feature type="signal peptide" evidence="11">
    <location>
        <begin position="1"/>
        <end position="19"/>
    </location>
</feature>
<dbReference type="SUPFAM" id="SSF56349">
    <property type="entry name" value="DNA breaking-rejoining enzymes"/>
    <property type="match status" value="1"/>
</dbReference>
<evidence type="ECO:0000256" key="1">
    <source>
        <dbReference type="ARBA" id="ARBA00004479"/>
    </source>
</evidence>
<protein>
    <submittedName>
        <fullName evidence="14">Insulin-like growth factor 1 receptor (inferred by orthology to a human protein)</fullName>
    </submittedName>
</protein>
<evidence type="ECO:0000256" key="10">
    <source>
        <dbReference type="SAM" id="MobiDB-lite"/>
    </source>
</evidence>
<feature type="region of interest" description="Disordered" evidence="10">
    <location>
        <begin position="539"/>
        <end position="563"/>
    </location>
</feature>
<dbReference type="SUPFAM" id="SSF56112">
    <property type="entry name" value="Protein kinase-like (PK-like)"/>
    <property type="match status" value="1"/>
</dbReference>
<keyword evidence="6" id="KW-0067">ATP-binding</keyword>
<dbReference type="InterPro" id="IPR011009">
    <property type="entry name" value="Kinase-like_dom_sf"/>
</dbReference>
<evidence type="ECO:0000256" key="7">
    <source>
        <dbReference type="ARBA" id="ARBA00022989"/>
    </source>
</evidence>
<evidence type="ECO:0000256" key="4">
    <source>
        <dbReference type="ARBA" id="ARBA00022737"/>
    </source>
</evidence>
<dbReference type="Gene3D" id="3.30.200.20">
    <property type="entry name" value="Phosphorylase Kinase, domain 1"/>
    <property type="match status" value="1"/>
</dbReference>
<feature type="chain" id="PRO_5005330032" evidence="11">
    <location>
        <begin position="20"/>
        <end position="563"/>
    </location>
</feature>
<proteinExistence type="predicted"/>
<dbReference type="GO" id="GO:0005899">
    <property type="term" value="C:insulin receptor complex"/>
    <property type="evidence" value="ECO:0007669"/>
    <property type="project" value="TreeGrafter"/>
</dbReference>
<dbReference type="InterPro" id="IPR002104">
    <property type="entry name" value="Integrase_catalytic"/>
</dbReference>
<dbReference type="InterPro" id="IPR011010">
    <property type="entry name" value="DNA_brk_join_enz"/>
</dbReference>
<dbReference type="SMART" id="SM00219">
    <property type="entry name" value="TyrKc"/>
    <property type="match status" value="1"/>
</dbReference>